<keyword evidence="1" id="KW-0472">Membrane</keyword>
<accession>A0A9P5N8M1</accession>
<dbReference type="InterPro" id="IPR015943">
    <property type="entry name" value="WD40/YVTN_repeat-like_dom_sf"/>
</dbReference>
<comment type="caution">
    <text evidence="2">The sequence shown here is derived from an EMBL/GenBank/DDBJ whole genome shotgun (WGS) entry which is preliminary data.</text>
</comment>
<feature type="transmembrane region" description="Helical" evidence="1">
    <location>
        <begin position="290"/>
        <end position="309"/>
    </location>
</feature>
<dbReference type="EMBL" id="JADNYJ010000226">
    <property type="protein sequence ID" value="KAF8873902.1"/>
    <property type="molecule type" value="Genomic_DNA"/>
</dbReference>
<evidence type="ECO:0000256" key="1">
    <source>
        <dbReference type="SAM" id="Phobius"/>
    </source>
</evidence>
<dbReference type="OrthoDB" id="3238562at2759"/>
<sequence length="376" mass="42020">MSNILEDILEHLQALSSDVGMHFFLMNWKLSIHYRQRYRFAATLDGHSGPINALAFNTQGTLLASGDENQRWGQVTCLKFVNFEVSASTEWLCFGTGRGIFMVYRRPRKAGFIEHCSKRMFTPGDSVESFEVDPNHQRIIMSSHNGNIKLCSLVDGQVSEIWHTELLDAIPRICRDSETSVEKFTTSLPTPIGNVSICSSTGNTAIDNMKSGFDLYTPNRTNVTRTFAIKSTKTFIKKCSFGEMGKILMTSTHDEHIIASGASSGKYTINVWKKKKAGHIFLPEQAVAQLLANLFLLLFVVYLTLDTWYPFIEKSLMPKWNEPAPAKAKIEEVLLGLDDATLRKLLGIDGKQARTHKGFSSGNDGFIQAEDMSDAS</sequence>
<dbReference type="InterPro" id="IPR036322">
    <property type="entry name" value="WD40_repeat_dom_sf"/>
</dbReference>
<dbReference type="Pfam" id="PF00400">
    <property type="entry name" value="WD40"/>
    <property type="match status" value="1"/>
</dbReference>
<reference evidence="2" key="1">
    <citation type="submission" date="2020-11" db="EMBL/GenBank/DDBJ databases">
        <authorList>
            <consortium name="DOE Joint Genome Institute"/>
            <person name="Ahrendt S."/>
            <person name="Riley R."/>
            <person name="Andreopoulos W."/>
            <person name="LaButti K."/>
            <person name="Pangilinan J."/>
            <person name="Ruiz-duenas F.J."/>
            <person name="Barrasa J.M."/>
            <person name="Sanchez-Garcia M."/>
            <person name="Camarero S."/>
            <person name="Miyauchi S."/>
            <person name="Serrano A."/>
            <person name="Linde D."/>
            <person name="Babiker R."/>
            <person name="Drula E."/>
            <person name="Ayuso-Fernandez I."/>
            <person name="Pacheco R."/>
            <person name="Padilla G."/>
            <person name="Ferreira P."/>
            <person name="Barriuso J."/>
            <person name="Kellner H."/>
            <person name="Castanera R."/>
            <person name="Alfaro M."/>
            <person name="Ramirez L."/>
            <person name="Pisabarro A.G."/>
            <person name="Kuo A."/>
            <person name="Tritt A."/>
            <person name="Lipzen A."/>
            <person name="He G."/>
            <person name="Yan M."/>
            <person name="Ng V."/>
            <person name="Cullen D."/>
            <person name="Martin F."/>
            <person name="Rosso M.-N."/>
            <person name="Henrissat B."/>
            <person name="Hibbett D."/>
            <person name="Martinez A.T."/>
            <person name="Grigoriev I.V."/>
        </authorList>
    </citation>
    <scope>NUCLEOTIDE SEQUENCE</scope>
    <source>
        <strain evidence="2">AH 44721</strain>
    </source>
</reference>
<evidence type="ECO:0000313" key="3">
    <source>
        <dbReference type="Proteomes" id="UP000724874"/>
    </source>
</evidence>
<protein>
    <submittedName>
        <fullName evidence="2">Uncharacterized protein</fullName>
    </submittedName>
</protein>
<dbReference type="SUPFAM" id="SSF50978">
    <property type="entry name" value="WD40 repeat-like"/>
    <property type="match status" value="1"/>
</dbReference>
<gene>
    <name evidence="2" type="ORF">CPB84DRAFT_1753121</name>
</gene>
<dbReference type="Gene3D" id="2.130.10.10">
    <property type="entry name" value="YVTN repeat-like/Quinoprotein amine dehydrogenase"/>
    <property type="match status" value="1"/>
</dbReference>
<keyword evidence="1" id="KW-0812">Transmembrane</keyword>
<dbReference type="Proteomes" id="UP000724874">
    <property type="component" value="Unassembled WGS sequence"/>
</dbReference>
<keyword evidence="3" id="KW-1185">Reference proteome</keyword>
<dbReference type="AlphaFoldDB" id="A0A9P5N8M1"/>
<evidence type="ECO:0000313" key="2">
    <source>
        <dbReference type="EMBL" id="KAF8873902.1"/>
    </source>
</evidence>
<organism evidence="2 3">
    <name type="scientific">Gymnopilus junonius</name>
    <name type="common">Spectacular rustgill mushroom</name>
    <name type="synonym">Gymnopilus spectabilis subsp. junonius</name>
    <dbReference type="NCBI Taxonomy" id="109634"/>
    <lineage>
        <taxon>Eukaryota</taxon>
        <taxon>Fungi</taxon>
        <taxon>Dikarya</taxon>
        <taxon>Basidiomycota</taxon>
        <taxon>Agaricomycotina</taxon>
        <taxon>Agaricomycetes</taxon>
        <taxon>Agaricomycetidae</taxon>
        <taxon>Agaricales</taxon>
        <taxon>Agaricineae</taxon>
        <taxon>Hymenogastraceae</taxon>
        <taxon>Gymnopilus</taxon>
    </lineage>
</organism>
<name>A0A9P5N8M1_GYMJU</name>
<dbReference type="SMART" id="SM00320">
    <property type="entry name" value="WD40"/>
    <property type="match status" value="3"/>
</dbReference>
<proteinExistence type="predicted"/>
<keyword evidence="1" id="KW-1133">Transmembrane helix</keyword>
<dbReference type="InterPro" id="IPR001680">
    <property type="entry name" value="WD40_rpt"/>
</dbReference>